<accession>A0ABN0JJ67</accession>
<gene>
    <name evidence="2" type="ORF">F993_00049</name>
</gene>
<dbReference type="RefSeq" id="WP_004651972.1">
    <property type="nucleotide sequence ID" value="NZ_KB849177.1"/>
</dbReference>
<dbReference type="SMART" id="SM00465">
    <property type="entry name" value="GIYc"/>
    <property type="match status" value="1"/>
</dbReference>
<dbReference type="Gene3D" id="3.40.1440.10">
    <property type="entry name" value="GIY-YIG endonuclease"/>
    <property type="match status" value="1"/>
</dbReference>
<dbReference type="InterPro" id="IPR000305">
    <property type="entry name" value="GIY-YIG_endonuc"/>
</dbReference>
<dbReference type="PROSITE" id="PS50164">
    <property type="entry name" value="GIY_YIG"/>
    <property type="match status" value="1"/>
</dbReference>
<dbReference type="Pfam" id="PF01541">
    <property type="entry name" value="GIY-YIG"/>
    <property type="match status" value="1"/>
</dbReference>
<reference evidence="2 3" key="1">
    <citation type="submission" date="2013-02" db="EMBL/GenBank/DDBJ databases">
        <title>The Genome Sequence of Acinetobacter sp. NIPH 809.</title>
        <authorList>
            <consortium name="The Broad Institute Genome Sequencing Platform"/>
            <consortium name="The Broad Institute Genome Sequencing Center for Infectious Disease"/>
            <person name="Cerqueira G."/>
            <person name="Feldgarden M."/>
            <person name="Courvalin P."/>
            <person name="Perichon B."/>
            <person name="Grillot-Courvalin C."/>
            <person name="Clermont D."/>
            <person name="Rocha E."/>
            <person name="Yoon E.-J."/>
            <person name="Nemec A."/>
            <person name="Walker B."/>
            <person name="Young S.K."/>
            <person name="Zeng Q."/>
            <person name="Gargeya S."/>
            <person name="Fitzgerald M."/>
            <person name="Haas B."/>
            <person name="Abouelleil A."/>
            <person name="Alvarado L."/>
            <person name="Arachchi H.M."/>
            <person name="Berlin A.M."/>
            <person name="Chapman S.B."/>
            <person name="Dewar J."/>
            <person name="Goldberg J."/>
            <person name="Griggs A."/>
            <person name="Gujja S."/>
            <person name="Hansen M."/>
            <person name="Howarth C."/>
            <person name="Imamovic A."/>
            <person name="Larimer J."/>
            <person name="McCowan C."/>
            <person name="Murphy C."/>
            <person name="Neiman D."/>
            <person name="Pearson M."/>
            <person name="Priest M."/>
            <person name="Roberts A."/>
            <person name="Saif S."/>
            <person name="Shea T."/>
            <person name="Sisk P."/>
            <person name="Sykes S."/>
            <person name="Wortman J."/>
            <person name="Nusbaum C."/>
            <person name="Birren B."/>
        </authorList>
    </citation>
    <scope>NUCLEOTIDE SEQUENCE [LARGE SCALE GENOMIC DNA]</scope>
    <source>
        <strain evidence="2 3">NIPH 809</strain>
    </source>
</reference>
<protein>
    <recommendedName>
        <fullName evidence="1">GIY-YIG domain-containing protein</fullName>
    </recommendedName>
</protein>
<comment type="caution">
    <text evidence="2">The sequence shown here is derived from an EMBL/GenBank/DDBJ whole genome shotgun (WGS) entry which is preliminary data.</text>
</comment>
<dbReference type="CDD" id="cd00719">
    <property type="entry name" value="GIY-YIG_SF"/>
    <property type="match status" value="1"/>
</dbReference>
<name>A0ABN0JJ67_9GAMM</name>
<keyword evidence="3" id="KW-1185">Reference proteome</keyword>
<dbReference type="Proteomes" id="UP000013034">
    <property type="component" value="Unassembled WGS sequence"/>
</dbReference>
<dbReference type="SUPFAM" id="SSF82771">
    <property type="entry name" value="GIY-YIG endonuclease"/>
    <property type="match status" value="1"/>
</dbReference>
<dbReference type="InterPro" id="IPR035901">
    <property type="entry name" value="GIY-YIG_endonuc_sf"/>
</dbReference>
<feature type="domain" description="GIY-YIG" evidence="1">
    <location>
        <begin position="35"/>
        <end position="122"/>
    </location>
</feature>
<proteinExistence type="predicted"/>
<evidence type="ECO:0000313" key="3">
    <source>
        <dbReference type="Proteomes" id="UP000013034"/>
    </source>
</evidence>
<organism evidence="2 3">
    <name type="scientific">Acinetobacter proteolyticus</name>
    <dbReference type="NCBI Taxonomy" id="1776741"/>
    <lineage>
        <taxon>Bacteria</taxon>
        <taxon>Pseudomonadati</taxon>
        <taxon>Pseudomonadota</taxon>
        <taxon>Gammaproteobacteria</taxon>
        <taxon>Moraxellales</taxon>
        <taxon>Moraxellaceae</taxon>
        <taxon>Acinetobacter</taxon>
    </lineage>
</organism>
<evidence type="ECO:0000259" key="1">
    <source>
        <dbReference type="PROSITE" id="PS50164"/>
    </source>
</evidence>
<dbReference type="EMBL" id="APOI01000002">
    <property type="protein sequence ID" value="ENU25275.1"/>
    <property type="molecule type" value="Genomic_DNA"/>
</dbReference>
<sequence length="160" mass="18620">MKIELSWFEPIDLGSSNTLRENTRNGNFDYNLIPEISGVYIFYREFNQTQEPLYIGKSLNIRTRMKQHFKNIDLLEGLQNSKKGQKKLIFAEVKVRGNVDLQRAIAQAEKGLIQHFVEDYELLNQKLMKDHFDEIYSSGSLIELVNIELDVYSSKSNKAN</sequence>
<evidence type="ECO:0000313" key="2">
    <source>
        <dbReference type="EMBL" id="ENU25275.1"/>
    </source>
</evidence>